<sequence length="424" mass="44778">MQKKFGVAWLVACFGLSACQTVSPPKLLIRPDKEPVKVLRNDPNKSGNLTGSSIARTTAASPKDVAQRFLDDYTKSWDLPNDGSLALQMMISGMRVMDLRCDMFFESIGTGSQRLDFLHREAETLTGALIAALGVANVGKDWVTGVGIGSNLALRSLDNFNDVFFFSPDVAAVQKLVKTAEDSVRTLARSAGHSPATYDDAIGYLRDYQNLCTAHQIKALVNASVETASKNVGASFTSSGTPSDPIRIAIDARLQVLANQLHLAALSLDQIALLKWAKETGTDAKDAGERMAICSALHADVHALFCKDGVVTIGADANGDLVKQALLDISHIDNNGIVGDQLDQLKIALQPFVDANDKLAGQIQGLKSGLQSAGANKAALQAQLEQLQADLSKQSSATQAAVKANLVPDGSGAAGVVVTIKNPG</sequence>
<reference evidence="2 3" key="1">
    <citation type="submission" date="2020-03" db="EMBL/GenBank/DDBJ databases">
        <title>Genomic Encyclopedia of Type Strains, Phase III (KMG-III): the genomes of soil and plant-associated and newly described type strains.</title>
        <authorList>
            <person name="Whitman W."/>
        </authorList>
    </citation>
    <scope>NUCLEOTIDE SEQUENCE [LARGE SCALE GENOMIC DNA]</scope>
    <source>
        <strain evidence="2 3">CECT 8804</strain>
    </source>
</reference>
<evidence type="ECO:0000313" key="3">
    <source>
        <dbReference type="Proteomes" id="UP000727456"/>
    </source>
</evidence>
<comment type="caution">
    <text evidence="2">The sequence shown here is derived from an EMBL/GenBank/DDBJ whole genome shotgun (WGS) entry which is preliminary data.</text>
</comment>
<feature type="coiled-coil region" evidence="1">
    <location>
        <begin position="370"/>
        <end position="397"/>
    </location>
</feature>
<evidence type="ECO:0000313" key="2">
    <source>
        <dbReference type="EMBL" id="NIJ08254.1"/>
    </source>
</evidence>
<dbReference type="RefSeq" id="WP_167073105.1">
    <property type="nucleotide sequence ID" value="NZ_JAAOZC010000004.1"/>
</dbReference>
<organism evidence="2 3">
    <name type="scientific">Sphingomonas vulcanisoli</name>
    <dbReference type="NCBI Taxonomy" id="1658060"/>
    <lineage>
        <taxon>Bacteria</taxon>
        <taxon>Pseudomonadati</taxon>
        <taxon>Pseudomonadota</taxon>
        <taxon>Alphaproteobacteria</taxon>
        <taxon>Sphingomonadales</taxon>
        <taxon>Sphingomonadaceae</taxon>
        <taxon>Sphingomonas</taxon>
    </lineage>
</organism>
<protein>
    <recommendedName>
        <fullName evidence="4">Lipoprotein</fullName>
    </recommendedName>
</protein>
<evidence type="ECO:0008006" key="4">
    <source>
        <dbReference type="Google" id="ProtNLM"/>
    </source>
</evidence>
<dbReference type="EMBL" id="JAAOZC010000004">
    <property type="protein sequence ID" value="NIJ08254.1"/>
    <property type="molecule type" value="Genomic_DNA"/>
</dbReference>
<name>A0ABX0TVR6_9SPHN</name>
<dbReference type="Proteomes" id="UP000727456">
    <property type="component" value="Unassembled WGS sequence"/>
</dbReference>
<keyword evidence="3" id="KW-1185">Reference proteome</keyword>
<proteinExistence type="predicted"/>
<accession>A0ABX0TVR6</accession>
<keyword evidence="1" id="KW-0175">Coiled coil</keyword>
<gene>
    <name evidence="2" type="ORF">FHS31_001871</name>
</gene>
<evidence type="ECO:0000256" key="1">
    <source>
        <dbReference type="SAM" id="Coils"/>
    </source>
</evidence>
<dbReference type="PROSITE" id="PS51257">
    <property type="entry name" value="PROKAR_LIPOPROTEIN"/>
    <property type="match status" value="1"/>
</dbReference>